<sequence length="60" mass="6317">MAPPQPPAAACRSKSAPSKSARVVLNSPVWPDSRFPEIGVKVMNRVHDTPAMSGEGTSKS</sequence>
<reference evidence="2" key="1">
    <citation type="journal article" date="2009" name="Rice">
        <title>De Novo Next Generation Sequencing of Plant Genomes.</title>
        <authorList>
            <person name="Rounsley S."/>
            <person name="Marri P.R."/>
            <person name="Yu Y."/>
            <person name="He R."/>
            <person name="Sisneros N."/>
            <person name="Goicoechea J.L."/>
            <person name="Lee S.J."/>
            <person name="Angelova A."/>
            <person name="Kudrna D."/>
            <person name="Luo M."/>
            <person name="Affourtit J."/>
            <person name="Desany B."/>
            <person name="Knight J."/>
            <person name="Niazi F."/>
            <person name="Egholm M."/>
            <person name="Wing R.A."/>
        </authorList>
    </citation>
    <scope>NUCLEOTIDE SEQUENCE [LARGE SCALE GENOMIC DNA]</scope>
    <source>
        <strain evidence="2">cv. IRGC 105608</strain>
    </source>
</reference>
<keyword evidence="3" id="KW-1185">Reference proteome</keyword>
<name>A0A0D3G9R3_9ORYZ</name>
<reference evidence="2" key="2">
    <citation type="submission" date="2015-03" db="UniProtKB">
        <authorList>
            <consortium name="EnsemblPlants"/>
        </authorList>
    </citation>
    <scope>IDENTIFICATION</scope>
</reference>
<feature type="region of interest" description="Disordered" evidence="1">
    <location>
        <begin position="1"/>
        <end position="22"/>
    </location>
</feature>
<evidence type="ECO:0000313" key="2">
    <source>
        <dbReference type="EnsemblPlants" id="OBART05G22630.1"/>
    </source>
</evidence>
<dbReference type="PaxDb" id="65489-OBART05G22630.1"/>
<evidence type="ECO:0000256" key="1">
    <source>
        <dbReference type="SAM" id="MobiDB-lite"/>
    </source>
</evidence>
<dbReference type="EnsemblPlants" id="OBART05G22630.1">
    <property type="protein sequence ID" value="OBART05G22630.1"/>
    <property type="gene ID" value="OBART05G22630"/>
</dbReference>
<evidence type="ECO:0000313" key="3">
    <source>
        <dbReference type="Proteomes" id="UP000026960"/>
    </source>
</evidence>
<protein>
    <submittedName>
        <fullName evidence="2">Uncharacterized protein</fullName>
    </submittedName>
</protein>
<dbReference type="HOGENOM" id="CLU_2964648_0_0_1"/>
<proteinExistence type="predicted"/>
<dbReference type="AlphaFoldDB" id="A0A0D3G9R3"/>
<organism evidence="2">
    <name type="scientific">Oryza barthii</name>
    <dbReference type="NCBI Taxonomy" id="65489"/>
    <lineage>
        <taxon>Eukaryota</taxon>
        <taxon>Viridiplantae</taxon>
        <taxon>Streptophyta</taxon>
        <taxon>Embryophyta</taxon>
        <taxon>Tracheophyta</taxon>
        <taxon>Spermatophyta</taxon>
        <taxon>Magnoliopsida</taxon>
        <taxon>Liliopsida</taxon>
        <taxon>Poales</taxon>
        <taxon>Poaceae</taxon>
        <taxon>BOP clade</taxon>
        <taxon>Oryzoideae</taxon>
        <taxon>Oryzeae</taxon>
        <taxon>Oryzinae</taxon>
        <taxon>Oryza</taxon>
    </lineage>
</organism>
<dbReference type="Gramene" id="OBART05G22630.1">
    <property type="protein sequence ID" value="OBART05G22630.1"/>
    <property type="gene ID" value="OBART05G22630"/>
</dbReference>
<dbReference type="Proteomes" id="UP000026960">
    <property type="component" value="Chromosome 5"/>
</dbReference>
<accession>A0A0D3G9R3</accession>